<proteinExistence type="inferred from homology"/>
<dbReference type="InterPro" id="IPR023043">
    <property type="entry name" value="NAD(P)H_OxRDtase_bac/plastid"/>
</dbReference>
<reference evidence="14" key="2">
    <citation type="submission" date="2017-12" db="EMBL/GenBank/DDBJ databases">
        <title>Mitochondrial genome (form I) of the golden tide-forming alga Sargassum horneri in 2016.</title>
        <authorList>
            <person name="Liu F."/>
        </authorList>
    </citation>
    <scope>NUCLEOTIDE SEQUENCE</scope>
    <source>
        <strain evidence="14">YS2016-2</strain>
    </source>
</reference>
<dbReference type="EMBL" id="MH590360">
    <property type="protein sequence ID" value="QCC71085.1"/>
    <property type="molecule type" value="Genomic_DNA"/>
</dbReference>
<dbReference type="EMBL" id="MH590359">
    <property type="protein sequence ID" value="QCC71048.1"/>
    <property type="molecule type" value="Genomic_DNA"/>
</dbReference>
<keyword evidence="5 12" id="KW-0812">Transmembrane</keyword>
<comment type="catalytic activity">
    <reaction evidence="11 12">
        <text>a ubiquinone + NADH + 5 H(+)(in) = a ubiquinol + NAD(+) + 4 H(+)(out)</text>
        <dbReference type="Rhea" id="RHEA:29091"/>
        <dbReference type="Rhea" id="RHEA-COMP:9565"/>
        <dbReference type="Rhea" id="RHEA-COMP:9566"/>
        <dbReference type="ChEBI" id="CHEBI:15378"/>
        <dbReference type="ChEBI" id="CHEBI:16389"/>
        <dbReference type="ChEBI" id="CHEBI:17976"/>
        <dbReference type="ChEBI" id="CHEBI:57540"/>
        <dbReference type="ChEBI" id="CHEBI:57945"/>
        <dbReference type="EC" id="7.1.1.2"/>
    </reaction>
</comment>
<reference evidence="32" key="6">
    <citation type="submission" date="2018-07" db="EMBL/GenBank/DDBJ databases">
        <title>Mitochondrial genome (form I) of the golden tide-forming alga Sargassum horneri.</title>
        <authorList>
            <person name="Liu F."/>
        </authorList>
    </citation>
    <scope>NUCLEOTIDE SEQUENCE</scope>
    <source>
        <strain evidence="33">QD-1_B</strain>
        <strain evidence="47">RC-2</strain>
        <strain evidence="34">RZ-2_F</strain>
        <strain evidence="32">YT-2_B</strain>
    </source>
</reference>
<dbReference type="EMBL" id="MH602245">
    <property type="protein sequence ID" value="QCT82179.1"/>
    <property type="molecule type" value="Genomic_DNA"/>
</dbReference>
<dbReference type="GO" id="GO:0031966">
    <property type="term" value="C:mitochondrial membrane"/>
    <property type="evidence" value="ECO:0007669"/>
    <property type="project" value="UniProtKB-SubCell"/>
</dbReference>
<feature type="transmembrane region" description="Helical" evidence="12">
    <location>
        <begin position="12"/>
        <end position="34"/>
    </location>
</feature>
<evidence type="ECO:0000313" key="46">
    <source>
        <dbReference type="EMBL" id="QKJ82072.1"/>
    </source>
</evidence>
<evidence type="ECO:0000313" key="28">
    <source>
        <dbReference type="EMBL" id="QCC71196.1"/>
    </source>
</evidence>
<keyword evidence="9 12" id="KW-0830">Ubiquinone</keyword>
<reference evidence="20" key="4">
    <citation type="submission" date="2018-01" db="EMBL/GenBank/DDBJ databases">
        <title>Mitochondrial genome (Japan I) of the golden tide-forming alga Sargassum horneri.</title>
        <authorList>
            <person name="Liu F."/>
        </authorList>
    </citation>
    <scope>NUCLEOTIDE SEQUENCE</scope>
    <source>
        <strain evidence="20">JP-1</strain>
        <strain evidence="21">JP-2</strain>
    </source>
</reference>
<dbReference type="EMBL" id="MT795186">
    <property type="protein sequence ID" value="QNU09258.1"/>
    <property type="molecule type" value="Genomic_DNA"/>
</dbReference>
<feature type="transmembrane region" description="Helical" evidence="12">
    <location>
        <begin position="92"/>
        <end position="112"/>
    </location>
</feature>
<reference evidence="49" key="12">
    <citation type="journal article" name="Sustainability">
        <title>Comparative Analysis of Sequence Polymorphism in Complete Organelle Genomes of the 'Golden Tide' Seaweed Sargassum horneri between Korean and Chinese Forms.</title>
        <authorList>
            <person name="Byeon S.Y."/>
            <person name="Cheon K.-S."/>
            <person name="Kim S."/>
            <person name="Yun S.-H."/>
            <person name="Oh H.-J."/>
            <person name="Park S.R."/>
            <person name="Kim T.-H."/>
            <person name="Kim J.K."/>
            <person name="Lee H.J."/>
        </authorList>
    </citation>
    <scope>NUCLEOTIDE SEQUENCE</scope>
    <source>
        <strain evidence="49">JD</strain>
    </source>
</reference>
<dbReference type="GO" id="GO:0016651">
    <property type="term" value="F:oxidoreductase activity, acting on NAD(P)H"/>
    <property type="evidence" value="ECO:0007669"/>
    <property type="project" value="InterPro"/>
</dbReference>
<comment type="function">
    <text evidence="12">Core subunit of the mitochondrial membrane respiratory chain NADH dehydrogenase (Complex I) which catalyzes electron transfer from NADH through the respiratory chain, using ubiquinone as an electron acceptor. Essential for the catalytic activity of complex I.</text>
</comment>
<dbReference type="RefSeq" id="YP_009049414.1">
    <property type="nucleotide sequence ID" value="NC_024613.1"/>
</dbReference>
<dbReference type="EMBL" id="MG762007">
    <property type="protein sequence ID" value="AYK28775.1"/>
    <property type="molecule type" value="Genomic_DNA"/>
</dbReference>
<evidence type="ECO:0000313" key="49">
    <source>
        <dbReference type="EMBL" id="QNU09258.1"/>
    </source>
</evidence>
<evidence type="ECO:0000313" key="34">
    <source>
        <dbReference type="EMBL" id="QCT82068.1"/>
    </source>
</evidence>
<evidence type="ECO:0000313" key="32">
    <source>
        <dbReference type="EMBL" id="QCT81994.1"/>
    </source>
</evidence>
<dbReference type="EMBL" id="MH814647">
    <property type="protein sequence ID" value="QDA22253.1"/>
    <property type="molecule type" value="Genomic_DNA"/>
</dbReference>
<evidence type="ECO:0000256" key="10">
    <source>
        <dbReference type="ARBA" id="ARBA00023136"/>
    </source>
</evidence>
<dbReference type="EMBL" id="MH602244">
    <property type="protein sequence ID" value="QCT82142.1"/>
    <property type="molecule type" value="Genomic_DNA"/>
</dbReference>
<evidence type="ECO:0000313" key="47">
    <source>
        <dbReference type="EMBL" id="QKY75729.1"/>
    </source>
</evidence>
<evidence type="ECO:0000256" key="5">
    <source>
        <dbReference type="ARBA" id="ARBA00022692"/>
    </source>
</evidence>
<dbReference type="EMBL" id="MH643730">
    <property type="protein sequence ID" value="QCT82105.1"/>
    <property type="molecule type" value="Genomic_DNA"/>
</dbReference>
<dbReference type="Pfam" id="PF00507">
    <property type="entry name" value="Oxidored_q4"/>
    <property type="match status" value="1"/>
</dbReference>
<evidence type="ECO:0000313" key="48">
    <source>
        <dbReference type="EMBL" id="QKY75766.1"/>
    </source>
</evidence>
<dbReference type="InterPro" id="IPR000440">
    <property type="entry name" value="NADH_UbQ/plastoQ_OxRdtase_su3"/>
</dbReference>
<dbReference type="EMBL" id="MH620963">
    <property type="protein sequence ID" value="QKY75766.1"/>
    <property type="molecule type" value="Genomic_DNA"/>
</dbReference>
<dbReference type="PANTHER" id="PTHR11058">
    <property type="entry name" value="NADH-UBIQUINONE OXIDOREDUCTASE CHAIN 3"/>
    <property type="match status" value="1"/>
</dbReference>
<evidence type="ECO:0000256" key="8">
    <source>
        <dbReference type="ARBA" id="ARBA00023027"/>
    </source>
</evidence>
<dbReference type="EMBL" id="MG681097">
    <property type="protein sequence ID" value="AWW89709.1"/>
    <property type="molecule type" value="Genomic_DNA"/>
</dbReference>
<evidence type="ECO:0000313" key="41">
    <source>
        <dbReference type="EMBL" id="QCT82327.1"/>
    </source>
</evidence>
<evidence type="ECO:0000256" key="7">
    <source>
        <dbReference type="ARBA" id="ARBA00022989"/>
    </source>
</evidence>
<keyword evidence="10 12" id="KW-0472">Membrane</keyword>
<dbReference type="FunFam" id="1.20.58.1610:FF:000004">
    <property type="entry name" value="NADH-quinone oxidoreductase subunit A"/>
    <property type="match status" value="1"/>
</dbReference>
<evidence type="ECO:0000313" key="45">
    <source>
        <dbReference type="EMBL" id="QDA22327.1"/>
    </source>
</evidence>
<dbReference type="EMBL" id="MH590364">
    <property type="protein sequence ID" value="QCC71233.1"/>
    <property type="molecule type" value="Genomic_DNA"/>
</dbReference>
<reference evidence="13" key="1">
    <citation type="journal article" date="2014" name="J. Appl. Phycol.">
        <title>Complete mitochondrial genome of the brown alga Sargassum horneri (Sargassaceae, Phaeophyceae): genome organization and phylogenetic analyses.</title>
        <authorList>
            <person name="Liu F."/>
            <person name="Pang S."/>
            <person name="Li X."/>
            <person name="Li J."/>
        </authorList>
    </citation>
    <scope>NUCLEOTIDE SEQUENCE</scope>
</reference>
<evidence type="ECO:0000256" key="11">
    <source>
        <dbReference type="ARBA" id="ARBA00049551"/>
    </source>
</evidence>
<evidence type="ECO:0000313" key="43">
    <source>
        <dbReference type="EMBL" id="QDA22253.1"/>
    </source>
</evidence>
<evidence type="ECO:0000313" key="40">
    <source>
        <dbReference type="EMBL" id="QCT82290.1"/>
    </source>
</evidence>
<accession>A0A068LIV1</accession>
<dbReference type="EMBL" id="MH602246">
    <property type="protein sequence ID" value="QCT82216.1"/>
    <property type="molecule type" value="Genomic_DNA"/>
</dbReference>
<reference evidence="22" key="10">
    <citation type="submission" date="2018-07" db="EMBL/GenBank/DDBJ databases">
        <title>Mitochondrial genome of the golden tide-forming alga Sargassum horneri.</title>
        <authorList>
            <person name="Liu F."/>
        </authorList>
    </citation>
    <scope>NUCLEOTIDE SEQUENCE</scope>
    <source>
        <strain evidence="19">NJ-1S</strain>
        <strain evidence="18">NJ-2S</strain>
        <strain evidence="46">NJ-3</strain>
    </source>
</reference>
<evidence type="ECO:0000313" key="39">
    <source>
        <dbReference type="EMBL" id="QCT82253.1"/>
    </source>
</evidence>
<dbReference type="EMBL" id="MH643729">
    <property type="protein sequence ID" value="QCT82327.1"/>
    <property type="molecule type" value="Genomic_DNA"/>
</dbReference>
<dbReference type="Gene3D" id="1.20.58.1610">
    <property type="entry name" value="NADH:ubiquinone/plastoquinone oxidoreductase, chain 3"/>
    <property type="match status" value="1"/>
</dbReference>
<evidence type="ECO:0000256" key="2">
    <source>
        <dbReference type="ARBA" id="ARBA00008472"/>
    </source>
</evidence>
<keyword evidence="12 13" id="KW-0496">Mitochondrion</keyword>
<evidence type="ECO:0000313" key="35">
    <source>
        <dbReference type="EMBL" id="QCT82105.1"/>
    </source>
</evidence>
<evidence type="ECO:0000256" key="4">
    <source>
        <dbReference type="ARBA" id="ARBA00022448"/>
    </source>
</evidence>
<evidence type="ECO:0000313" key="17">
    <source>
        <dbReference type="EMBL" id="AWW89783.1"/>
    </source>
</evidence>
<dbReference type="EMBL" id="MG681098">
    <property type="protein sequence ID" value="AWW89746.1"/>
    <property type="molecule type" value="Genomic_DNA"/>
</dbReference>
<dbReference type="EMBL" id="MG770606">
    <property type="protein sequence ID" value="QKJ82072.1"/>
    <property type="molecule type" value="Genomic_DNA"/>
</dbReference>
<keyword evidence="4 12" id="KW-0813">Transport</keyword>
<evidence type="ECO:0000313" key="18">
    <source>
        <dbReference type="EMBL" id="AYK28738.1"/>
    </source>
</evidence>
<dbReference type="EMBL" id="MG681096">
    <property type="protein sequence ID" value="AWW89672.1"/>
    <property type="molecule type" value="Genomic_DNA"/>
</dbReference>
<keyword evidence="7 12" id="KW-1133">Transmembrane helix</keyword>
<evidence type="ECO:0000313" key="21">
    <source>
        <dbReference type="EMBL" id="AYM32636.1"/>
    </source>
</evidence>
<evidence type="ECO:0000256" key="12">
    <source>
        <dbReference type="RuleBase" id="RU003640"/>
    </source>
</evidence>
<evidence type="ECO:0000313" key="36">
    <source>
        <dbReference type="EMBL" id="QCT82142.1"/>
    </source>
</evidence>
<dbReference type="EMBL" id="MH607125">
    <property type="protein sequence ID" value="QCT82031.1"/>
    <property type="molecule type" value="Genomic_DNA"/>
</dbReference>
<dbReference type="InterPro" id="IPR038430">
    <property type="entry name" value="NDAH_ubi_oxred_su3_sf"/>
</dbReference>
<evidence type="ECO:0000313" key="24">
    <source>
        <dbReference type="EMBL" id="QCC71048.1"/>
    </source>
</evidence>
<organism evidence="13">
    <name type="scientific">Sargassum horneri</name>
    <dbReference type="NCBI Taxonomy" id="74089"/>
    <lineage>
        <taxon>Eukaryota</taxon>
        <taxon>Sar</taxon>
        <taxon>Stramenopiles</taxon>
        <taxon>Ochrophyta</taxon>
        <taxon>PX clade</taxon>
        <taxon>Phaeophyceae</taxon>
        <taxon>Fucales</taxon>
        <taxon>Sargassaceae</taxon>
        <taxon>Sargassum</taxon>
    </lineage>
</organism>
<evidence type="ECO:0000313" key="30">
    <source>
        <dbReference type="EMBL" id="QCC71270.1"/>
    </source>
</evidence>
<evidence type="ECO:0000256" key="1">
    <source>
        <dbReference type="ARBA" id="ARBA00004141"/>
    </source>
</evidence>
<evidence type="ECO:0000313" key="42">
    <source>
        <dbReference type="EMBL" id="QDA22216.1"/>
    </source>
</evidence>
<dbReference type="EMBL" id="MG762006">
    <property type="protein sequence ID" value="AYK28738.1"/>
    <property type="molecule type" value="Genomic_DNA"/>
</dbReference>
<keyword evidence="12" id="KW-0679">Respiratory chain</keyword>
<dbReference type="EMBL" id="MH590362">
    <property type="protein sequence ID" value="QCC71159.1"/>
    <property type="molecule type" value="Genomic_DNA"/>
</dbReference>
<keyword evidence="8 12" id="KW-0520">NAD</keyword>
<dbReference type="EMBL" id="MH607127">
    <property type="protein sequence ID" value="QCT82290.1"/>
    <property type="molecule type" value="Genomic_DNA"/>
</dbReference>
<evidence type="ECO:0000313" key="15">
    <source>
        <dbReference type="EMBL" id="AWW89709.1"/>
    </source>
</evidence>
<dbReference type="EMBL" id="MH590365">
    <property type="protein sequence ID" value="QCC71270.1"/>
    <property type="molecule type" value="Genomic_DNA"/>
</dbReference>
<evidence type="ECO:0000256" key="3">
    <source>
        <dbReference type="ARBA" id="ARBA00021007"/>
    </source>
</evidence>
<reference evidence="28" key="9">
    <citation type="submission" date="2018-07" db="EMBL/GenBank/DDBJ databases">
        <title>Mitochondrial genome (form II) of the golden tide-forming alga Sargassum horneri.</title>
        <authorList>
            <person name="Liu F."/>
        </authorList>
    </citation>
    <scope>NUCLEOTIDE SEQUENCE</scope>
    <source>
        <strain evidence="39">QD-2_B</strain>
        <strain evidence="48">RC-1</strain>
        <strain evidence="41">RZ-1_F</strain>
        <strain evidence="28">SS2017-1_R</strain>
        <strain evidence="40">YT-1_B</strain>
    </source>
</reference>
<dbReference type="EMBL" id="MG774887">
    <property type="protein sequence ID" value="AYM32599.1"/>
    <property type="molecule type" value="Genomic_DNA"/>
</dbReference>
<evidence type="ECO:0000313" key="22">
    <source>
        <dbReference type="EMBL" id="QCC70937.1"/>
    </source>
</evidence>
<dbReference type="EMBL" id="MH586538">
    <property type="protein sequence ID" value="QCC70974.1"/>
    <property type="molecule type" value="Genomic_DNA"/>
</dbReference>
<evidence type="ECO:0000313" key="33">
    <source>
        <dbReference type="EMBL" id="QCT82031.1"/>
    </source>
</evidence>
<dbReference type="EMBL" id="MH586537">
    <property type="protein sequence ID" value="QCC70937.1"/>
    <property type="molecule type" value="Genomic_DNA"/>
</dbReference>
<dbReference type="GO" id="GO:0030964">
    <property type="term" value="C:NADH dehydrogenase complex"/>
    <property type="evidence" value="ECO:0007669"/>
    <property type="project" value="TreeGrafter"/>
</dbReference>
<dbReference type="EMBL" id="MH590366">
    <property type="protein sequence ID" value="QCC71307.1"/>
    <property type="molecule type" value="Genomic_DNA"/>
</dbReference>
<evidence type="ECO:0000313" key="14">
    <source>
        <dbReference type="EMBL" id="AWW89672.1"/>
    </source>
</evidence>
<dbReference type="GeneID" id="19940581"/>
<gene>
    <name evidence="13" type="primary">nad3</name>
    <name evidence="13" type="ORF">SarhoMp32</name>
</gene>
<dbReference type="EC" id="7.1.1.2" evidence="12"/>
<evidence type="ECO:0000313" key="13">
    <source>
        <dbReference type="EMBL" id="AIE46210.1"/>
    </source>
</evidence>
<dbReference type="EMBL" id="MH643728">
    <property type="protein sequence ID" value="QCT82068.1"/>
    <property type="molecule type" value="Genomic_DNA"/>
</dbReference>
<evidence type="ECO:0000313" key="16">
    <source>
        <dbReference type="EMBL" id="AWW89746.1"/>
    </source>
</evidence>
<reference evidence="36" key="8">
    <citation type="submission" date="2018-07" db="EMBL/GenBank/DDBJ databases">
        <title>Mitochondrial genome (form II) of the golden tide-forming alga Sargassum horneri in 2018.</title>
        <authorList>
            <person name="Liu F."/>
        </authorList>
    </citation>
    <scope>NUCLEOTIDE SEQUENCE</scope>
    <source>
        <strain evidence="42">ECS2018-1</strain>
        <strain evidence="43">ECS2018-2</strain>
        <strain evidence="38">SS2018-1</strain>
        <strain evidence="36">YS2018-1</strain>
        <strain evidence="37">YS2018-2</strain>
    </source>
</reference>
<evidence type="ECO:0000313" key="20">
    <source>
        <dbReference type="EMBL" id="AYM32599.1"/>
    </source>
</evidence>
<comment type="subcellular location">
    <subcellularLocation>
        <location evidence="1">Membrane</location>
        <topology evidence="1">Multi-pass membrane protein</topology>
    </subcellularLocation>
    <subcellularLocation>
        <location evidence="12">Mitochondrion membrane</location>
        <topology evidence="12">Multi-pass membrane protein</topology>
    </subcellularLocation>
</comment>
<reference evidence="25" key="7">
    <citation type="submission" date="2018-07" db="EMBL/GenBank/DDBJ databases">
        <title>Mitochondrial genome (form II) of the golden tide-forming alga Sargassum horneri in 2017.</title>
        <authorList>
            <person name="Liu F."/>
        </authorList>
    </citation>
    <scope>NUCLEOTIDE SEQUENCE</scope>
    <source>
        <strain evidence="29">SS2017-1_F</strain>
        <strain evidence="17">YS2017-1</strain>
        <strain evidence="27">YS2017-3</strain>
        <strain evidence="25">YS2017-5</strain>
    </source>
</reference>
<evidence type="ECO:0000313" key="31">
    <source>
        <dbReference type="EMBL" id="QCC71307.1"/>
    </source>
</evidence>
<evidence type="ECO:0000256" key="6">
    <source>
        <dbReference type="ARBA" id="ARBA00022967"/>
    </source>
</evidence>
<evidence type="ECO:0000313" key="44">
    <source>
        <dbReference type="EMBL" id="QDA22290.1"/>
    </source>
</evidence>
<feature type="transmembrane region" description="Helical" evidence="12">
    <location>
        <begin position="60"/>
        <end position="80"/>
    </location>
</feature>
<dbReference type="EMBL" id="MH814646">
    <property type="protein sequence ID" value="QDA22216.1"/>
    <property type="molecule type" value="Genomic_DNA"/>
</dbReference>
<dbReference type="EMBL" id="MH590361">
    <property type="protein sequence ID" value="QCC71122.1"/>
    <property type="molecule type" value="Genomic_DNA"/>
</dbReference>
<dbReference type="EMBL" id="MH590358">
    <property type="protein sequence ID" value="QCC71011.1"/>
    <property type="molecule type" value="Genomic_DNA"/>
</dbReference>
<protein>
    <recommendedName>
        <fullName evidence="3 12">NADH-ubiquinone oxidoreductase chain 3</fullName>
        <ecNumber evidence="12">7.1.1.2</ecNumber>
    </recommendedName>
</protein>
<evidence type="ECO:0000313" key="27">
    <source>
        <dbReference type="EMBL" id="QCC71159.1"/>
    </source>
</evidence>
<evidence type="ECO:0000313" key="19">
    <source>
        <dbReference type="EMBL" id="AYK28775.1"/>
    </source>
</evidence>
<keyword evidence="6 12" id="KW-1278">Translocase</keyword>
<dbReference type="PANTHER" id="PTHR11058:SF9">
    <property type="entry name" value="NADH-UBIQUINONE OXIDOREDUCTASE CHAIN 3"/>
    <property type="match status" value="1"/>
</dbReference>
<comment type="similarity">
    <text evidence="2 12">Belongs to the complex I subunit 3 family.</text>
</comment>
<sequence>MFFLREYSPVLIYLCFSLILASIIFGASYTLALAESDNEKLSSYECGFDPYEDARNAFDVRFYLVAILFLLFDIETVFIFPWAISLSQLPPVGYWSVIDFLFELVVGFIYAWQIGSLDWE</sequence>
<dbReference type="HAMAP" id="MF_01394">
    <property type="entry name" value="NDH1_NuoA"/>
    <property type="match status" value="1"/>
</dbReference>
<evidence type="ECO:0000313" key="37">
    <source>
        <dbReference type="EMBL" id="QCT82179.1"/>
    </source>
</evidence>
<dbReference type="EMBL" id="MH814648">
    <property type="protein sequence ID" value="QDA22290.1"/>
    <property type="molecule type" value="Genomic_DNA"/>
</dbReference>
<dbReference type="EMBL" id="MH607126">
    <property type="protein sequence ID" value="QCT82253.1"/>
    <property type="molecule type" value="Genomic_DNA"/>
</dbReference>
<evidence type="ECO:0000256" key="9">
    <source>
        <dbReference type="ARBA" id="ARBA00023075"/>
    </source>
</evidence>
<dbReference type="EMBL" id="MH590363">
    <property type="protein sequence ID" value="QCC71196.1"/>
    <property type="molecule type" value="Genomic_DNA"/>
</dbReference>
<dbReference type="EMBL" id="MH620962">
    <property type="protein sequence ID" value="QKY75729.1"/>
    <property type="molecule type" value="Genomic_DNA"/>
</dbReference>
<dbReference type="EMBL" id="KJ938300">
    <property type="protein sequence ID" value="AIE46210.1"/>
    <property type="molecule type" value="Genomic_DNA"/>
</dbReference>
<dbReference type="GO" id="GO:0008137">
    <property type="term" value="F:NADH dehydrogenase (ubiquinone) activity"/>
    <property type="evidence" value="ECO:0007669"/>
    <property type="project" value="UniProtKB-UniRule"/>
</dbReference>
<evidence type="ECO:0000313" key="29">
    <source>
        <dbReference type="EMBL" id="QCC71233.1"/>
    </source>
</evidence>
<dbReference type="EMBL" id="MH607124">
    <property type="protein sequence ID" value="QCT81994.1"/>
    <property type="molecule type" value="Genomic_DNA"/>
</dbReference>
<reference evidence="44" key="11">
    <citation type="submission" date="2018-08" db="EMBL/GenBank/DDBJ databases">
        <title>Mitochondrial genome (form I) of the golden tide-forming alga Sargassum horneri in 2018.</title>
        <authorList>
            <person name="Liu F."/>
        </authorList>
    </citation>
    <scope>NUCLEOTIDE SEQUENCE</scope>
    <source>
        <strain evidence="35">HY-1_B</strain>
        <strain evidence="44">ST-1</strain>
        <strain evidence="45">ST-2</strain>
    </source>
</reference>
<dbReference type="AlphaFoldDB" id="A0A068LIV1"/>
<dbReference type="EMBL" id="MG774888">
    <property type="protein sequence ID" value="AYM32636.1"/>
    <property type="molecule type" value="Genomic_DNA"/>
</dbReference>
<reference evidence="16" key="3">
    <citation type="submission" date="2017-12" db="EMBL/GenBank/DDBJ databases">
        <title>Mitochondrial genome (form II) of the golden tide-forming alga Sargassum horneri in 2016.</title>
        <authorList>
            <person name="Liu F."/>
        </authorList>
    </citation>
    <scope>NUCLEOTIDE SEQUENCE</scope>
    <source>
        <strain evidence="16">YS2016-1</strain>
    </source>
</reference>
<evidence type="ECO:0000313" key="25">
    <source>
        <dbReference type="EMBL" id="QCC71085.1"/>
    </source>
</evidence>
<geneLocation type="mitochondrion" evidence="13"/>
<evidence type="ECO:0000313" key="23">
    <source>
        <dbReference type="EMBL" id="QCC71011.1"/>
    </source>
</evidence>
<dbReference type="EMBL" id="MG681099">
    <property type="protein sequence ID" value="AWW89783.1"/>
    <property type="molecule type" value="Genomic_DNA"/>
</dbReference>
<dbReference type="EMBL" id="MH814649">
    <property type="protein sequence ID" value="QDA22327.1"/>
    <property type="molecule type" value="Genomic_DNA"/>
</dbReference>
<evidence type="ECO:0000313" key="26">
    <source>
        <dbReference type="EMBL" id="QCC71122.1"/>
    </source>
</evidence>
<name>A0A068LIV1_9PHAE</name>
<reference evidence="23" key="5">
    <citation type="submission" date="2018-07" db="EMBL/GenBank/DDBJ databases">
        <title>Mitochondrial genome (form I) of the golden tide-forming alga Sargassum horneri in 2017.</title>
        <authorList>
            <person name="Liu F."/>
        </authorList>
    </citation>
    <scope>NUCLEOTIDE SEQUENCE</scope>
    <source>
        <strain evidence="31">SS2017-2_F</strain>
        <strain evidence="30">SS2017-2_R</strain>
        <strain evidence="15">YS2017-2</strain>
        <strain evidence="26">YS2017-4</strain>
        <strain evidence="24">YS2017-6</strain>
        <strain evidence="23">YS2017-7</strain>
    </source>
</reference>
<evidence type="ECO:0000313" key="38">
    <source>
        <dbReference type="EMBL" id="QCT82216.1"/>
    </source>
</evidence>
<keyword evidence="12" id="KW-0249">Electron transport</keyword>